<accession>A0A0V8M504</accession>
<sequence length="171" mass="19877">NELHKSKLLREMLQRSITDNYKQIATYISQQEERFFNSLVLAVYDGDPQWHEVRLNYGDGEEYYDIGLLELTGKEKIFPIDGQHRVEGIKKALKENNGFKDEQIPVIFIGHKNDESGMQRARRLFSTLNRYAKPVSKRDIITLDEDDAVAIASRELIENNPLFGNDRIFDS</sequence>
<protein>
    <recommendedName>
        <fullName evidence="3">DGQHR domain-containing protein</fullName>
    </recommendedName>
</protein>
<proteinExistence type="predicted"/>
<dbReference type="Pfam" id="PF14072">
    <property type="entry name" value="DndB"/>
    <property type="match status" value="1"/>
</dbReference>
<feature type="non-terminal residue" evidence="1">
    <location>
        <position position="1"/>
    </location>
</feature>
<evidence type="ECO:0000313" key="1">
    <source>
        <dbReference type="EMBL" id="KSV18847.1"/>
    </source>
</evidence>
<dbReference type="PATRIC" id="fig|61435.5.peg.1734"/>
<feature type="non-terminal residue" evidence="1">
    <location>
        <position position="171"/>
    </location>
</feature>
<reference evidence="1 2" key="1">
    <citation type="journal article" date="2015" name="Sci. Rep.">
        <title>A comparative genomics and reductive dehalogenase gene transcription study of two chloroethene-respiring bacteria, Dehalococcoides mccartyi strains MB and 11a.</title>
        <authorList>
            <person name="Low A."/>
            <person name="Shen Z."/>
            <person name="Cheng D."/>
            <person name="Rogers M.J."/>
            <person name="Lee P.K."/>
            <person name="He J."/>
        </authorList>
    </citation>
    <scope>NUCLEOTIDE SEQUENCE [LARGE SCALE GENOMIC DNA]</scope>
    <source>
        <strain evidence="1 2">MB</strain>
    </source>
</reference>
<evidence type="ECO:0008006" key="3">
    <source>
        <dbReference type="Google" id="ProtNLM"/>
    </source>
</evidence>
<organism evidence="1 2">
    <name type="scientific">Dehalococcoides mccartyi</name>
    <dbReference type="NCBI Taxonomy" id="61435"/>
    <lineage>
        <taxon>Bacteria</taxon>
        <taxon>Bacillati</taxon>
        <taxon>Chloroflexota</taxon>
        <taxon>Dehalococcoidia</taxon>
        <taxon>Dehalococcoidales</taxon>
        <taxon>Dehalococcoidaceae</taxon>
        <taxon>Dehalococcoides</taxon>
    </lineage>
</organism>
<dbReference type="CDD" id="cd16414">
    <property type="entry name" value="dndB_like"/>
    <property type="match status" value="1"/>
</dbReference>
<comment type="caution">
    <text evidence="1">The sequence shown here is derived from an EMBL/GenBank/DDBJ whole genome shotgun (WGS) entry which is preliminary data.</text>
</comment>
<dbReference type="InterPro" id="IPR017601">
    <property type="entry name" value="DGQHR-contain_dom"/>
</dbReference>
<gene>
    <name evidence="1" type="ORF">DA01_08810</name>
</gene>
<evidence type="ECO:0000313" key="2">
    <source>
        <dbReference type="Proteomes" id="UP000053577"/>
    </source>
</evidence>
<dbReference type="EMBL" id="JGYD01000006">
    <property type="protein sequence ID" value="KSV18847.1"/>
    <property type="molecule type" value="Genomic_DNA"/>
</dbReference>
<dbReference type="RefSeq" id="WP_152993985.1">
    <property type="nucleotide sequence ID" value="NZ_JGYD01000006.1"/>
</dbReference>
<dbReference type="OrthoDB" id="9789139at2"/>
<name>A0A0V8M504_9CHLR</name>
<dbReference type="InterPro" id="IPR017642">
    <property type="entry name" value="DNA_S_mod_DndB"/>
</dbReference>
<dbReference type="NCBIfam" id="TIGR03187">
    <property type="entry name" value="DGQHR"/>
    <property type="match status" value="1"/>
</dbReference>
<dbReference type="AlphaFoldDB" id="A0A0V8M504"/>
<dbReference type="Proteomes" id="UP000053577">
    <property type="component" value="Unassembled WGS sequence"/>
</dbReference>